<evidence type="ECO:0000256" key="3">
    <source>
        <dbReference type="ARBA" id="ARBA00022989"/>
    </source>
</evidence>
<sequence length="454" mass="48555">MKKSLLRDFAEGTVMIASTFKWIVLAIFVGGIVGGATAGFLKLLEMSCNITSQTWKYYYLLMPAAFFLSSLLVVKIAPDAEGHGTEKVIQAIHQKSGKIDFKVIPIKLFSTIVTIMFGGSAGKEGPCAQIGGGIASFFSGIFKMDKIDRKKLVVCGVSAGFAGVFGTPVAGAVFAAEVLYVGKFSYSVLLPSLIASYVSYFVNIFLGVHHVAYSIDFTINNNVKMFANMIIFGVFIGLVAMIFIRVLMLIEHFFQEKFNIYKPLKGIIGGAIIVLLIFVLGGNTDAIGLGTNIIDNAIEGNCVGAGDFIIKMFTTSITLGSGGSGGILTPIFYIGATAGNVWGQLVHGNIGLYSAIGMVALLAACANTPLAAIIMSMELFGVDAASFASIACVVSYLIVGHKSVYPTQIIAFSKSESIDMKMECEIREANKFKISGKSKYVIFNEIVQKVNKES</sequence>
<dbReference type="GO" id="GO:0016020">
    <property type="term" value="C:membrane"/>
    <property type="evidence" value="ECO:0007669"/>
    <property type="project" value="UniProtKB-SubCell"/>
</dbReference>
<accession>A0A151B313</accession>
<gene>
    <name evidence="6" type="primary">eriC</name>
    <name evidence="6" type="ORF">CLTEP_19190</name>
</gene>
<reference evidence="6 7" key="1">
    <citation type="submission" date="2016-02" db="EMBL/GenBank/DDBJ databases">
        <title>Genome sequence of Clostridium tepidiprofundi DSM 19306.</title>
        <authorList>
            <person name="Poehlein A."/>
            <person name="Daniel R."/>
        </authorList>
    </citation>
    <scope>NUCLEOTIDE SEQUENCE [LARGE SCALE GENOMIC DNA]</scope>
    <source>
        <strain evidence="6 7">DSM 19306</strain>
    </source>
</reference>
<feature type="transmembrane region" description="Helical" evidence="5">
    <location>
        <begin position="20"/>
        <end position="41"/>
    </location>
</feature>
<dbReference type="Pfam" id="PF00654">
    <property type="entry name" value="Voltage_CLC"/>
    <property type="match status" value="1"/>
</dbReference>
<feature type="transmembrane region" description="Helical" evidence="5">
    <location>
        <begin position="350"/>
        <end position="374"/>
    </location>
</feature>
<keyword evidence="7" id="KW-1185">Reference proteome</keyword>
<feature type="transmembrane region" description="Helical" evidence="5">
    <location>
        <begin position="380"/>
        <end position="399"/>
    </location>
</feature>
<dbReference type="PRINTS" id="PR00762">
    <property type="entry name" value="CLCHANNEL"/>
</dbReference>
<name>A0A151B313_9CLOT</name>
<proteinExistence type="predicted"/>
<evidence type="ECO:0000256" key="4">
    <source>
        <dbReference type="ARBA" id="ARBA00023136"/>
    </source>
</evidence>
<dbReference type="EMBL" id="LTBA01000024">
    <property type="protein sequence ID" value="KYH34142.1"/>
    <property type="molecule type" value="Genomic_DNA"/>
</dbReference>
<dbReference type="GO" id="GO:0015108">
    <property type="term" value="F:chloride transmembrane transporter activity"/>
    <property type="evidence" value="ECO:0007669"/>
    <property type="project" value="InterPro"/>
</dbReference>
<feature type="transmembrane region" description="Helical" evidence="5">
    <location>
        <begin position="57"/>
        <end position="77"/>
    </location>
</feature>
<dbReference type="PANTHER" id="PTHR43427:SF12">
    <property type="entry name" value="CHLORIDE TRANSPORTER"/>
    <property type="match status" value="1"/>
</dbReference>
<dbReference type="OrthoDB" id="9767361at2"/>
<dbReference type="RefSeq" id="WP_066825969.1">
    <property type="nucleotide sequence ID" value="NZ_LTBA01000024.1"/>
</dbReference>
<dbReference type="AlphaFoldDB" id="A0A151B313"/>
<dbReference type="InterPro" id="IPR050368">
    <property type="entry name" value="ClC-type_chloride_channel"/>
</dbReference>
<dbReference type="Gene3D" id="1.10.3080.10">
    <property type="entry name" value="Clc chloride channel"/>
    <property type="match status" value="1"/>
</dbReference>
<dbReference type="STRING" id="1121338.CLTEP_19190"/>
<evidence type="ECO:0000313" key="7">
    <source>
        <dbReference type="Proteomes" id="UP000075531"/>
    </source>
</evidence>
<feature type="transmembrane region" description="Helical" evidence="5">
    <location>
        <begin position="260"/>
        <end position="280"/>
    </location>
</feature>
<dbReference type="PATRIC" id="fig|1121338.3.peg.1978"/>
<evidence type="ECO:0000256" key="1">
    <source>
        <dbReference type="ARBA" id="ARBA00004141"/>
    </source>
</evidence>
<dbReference type="Proteomes" id="UP000075531">
    <property type="component" value="Unassembled WGS sequence"/>
</dbReference>
<feature type="transmembrane region" description="Helical" evidence="5">
    <location>
        <begin position="152"/>
        <end position="176"/>
    </location>
</feature>
<dbReference type="InterPro" id="IPR014743">
    <property type="entry name" value="Cl-channel_core"/>
</dbReference>
<dbReference type="InterPro" id="IPR001807">
    <property type="entry name" value="ClC"/>
</dbReference>
<evidence type="ECO:0000313" key="6">
    <source>
        <dbReference type="EMBL" id="KYH34142.1"/>
    </source>
</evidence>
<evidence type="ECO:0000256" key="2">
    <source>
        <dbReference type="ARBA" id="ARBA00022692"/>
    </source>
</evidence>
<comment type="caution">
    <text evidence="6">The sequence shown here is derived from an EMBL/GenBank/DDBJ whole genome shotgun (WGS) entry which is preliminary data.</text>
</comment>
<dbReference type="PANTHER" id="PTHR43427">
    <property type="entry name" value="CHLORIDE CHANNEL PROTEIN CLC-E"/>
    <property type="match status" value="1"/>
</dbReference>
<dbReference type="SUPFAM" id="SSF81340">
    <property type="entry name" value="Clc chloride channel"/>
    <property type="match status" value="1"/>
</dbReference>
<organism evidence="6 7">
    <name type="scientific">Clostridium tepidiprofundi DSM 19306</name>
    <dbReference type="NCBI Taxonomy" id="1121338"/>
    <lineage>
        <taxon>Bacteria</taxon>
        <taxon>Bacillati</taxon>
        <taxon>Bacillota</taxon>
        <taxon>Clostridia</taxon>
        <taxon>Eubacteriales</taxon>
        <taxon>Clostridiaceae</taxon>
        <taxon>Clostridium</taxon>
    </lineage>
</organism>
<keyword evidence="4 5" id="KW-0472">Membrane</keyword>
<feature type="transmembrane region" description="Helical" evidence="5">
    <location>
        <begin position="225"/>
        <end position="248"/>
    </location>
</feature>
<protein>
    <submittedName>
        <fullName evidence="6">Chloride/fluoride channel protein</fullName>
    </submittedName>
</protein>
<keyword evidence="2 5" id="KW-0812">Transmembrane</keyword>
<comment type="subcellular location">
    <subcellularLocation>
        <location evidence="1">Membrane</location>
        <topology evidence="1">Multi-pass membrane protein</topology>
    </subcellularLocation>
</comment>
<evidence type="ECO:0000256" key="5">
    <source>
        <dbReference type="SAM" id="Phobius"/>
    </source>
</evidence>
<feature type="transmembrane region" description="Helical" evidence="5">
    <location>
        <begin position="188"/>
        <end position="213"/>
    </location>
</feature>
<keyword evidence="3 5" id="KW-1133">Transmembrane helix</keyword>